<feature type="signal peptide" evidence="1">
    <location>
        <begin position="1"/>
        <end position="24"/>
    </location>
</feature>
<sequence length="128" mass="14100">MKTQIKTIACALLIATAPLFSAFATEQQQPAQKASLKTGMYFSKDGRLNVNIENSLNKAAKVLIRDKDNQVVLERKTMSHATLSTLKIEVADLPDGAYTVEVSNGRDRVTQNVQLETPKQERVLVVGK</sequence>
<proteinExistence type="predicted"/>
<dbReference type="RefSeq" id="WP_345028462.1">
    <property type="nucleotide sequence ID" value="NZ_BAABEY010000020.1"/>
</dbReference>
<protein>
    <recommendedName>
        <fullName evidence="4">Secretion system C-terminal sorting domain-containing protein</fullName>
    </recommendedName>
</protein>
<keyword evidence="3" id="KW-1185">Reference proteome</keyword>
<evidence type="ECO:0000313" key="2">
    <source>
        <dbReference type="EMBL" id="GAA4438791.1"/>
    </source>
</evidence>
<organism evidence="2 3">
    <name type="scientific">Ravibacter arvi</name>
    <dbReference type="NCBI Taxonomy" id="2051041"/>
    <lineage>
        <taxon>Bacteria</taxon>
        <taxon>Pseudomonadati</taxon>
        <taxon>Bacteroidota</taxon>
        <taxon>Cytophagia</taxon>
        <taxon>Cytophagales</taxon>
        <taxon>Spirosomataceae</taxon>
        <taxon>Ravibacter</taxon>
    </lineage>
</organism>
<evidence type="ECO:0000313" key="3">
    <source>
        <dbReference type="Proteomes" id="UP001501508"/>
    </source>
</evidence>
<keyword evidence="1" id="KW-0732">Signal</keyword>
<comment type="caution">
    <text evidence="2">The sequence shown here is derived from an EMBL/GenBank/DDBJ whole genome shotgun (WGS) entry which is preliminary data.</text>
</comment>
<evidence type="ECO:0008006" key="4">
    <source>
        <dbReference type="Google" id="ProtNLM"/>
    </source>
</evidence>
<gene>
    <name evidence="2" type="ORF">GCM10023091_19890</name>
</gene>
<feature type="chain" id="PRO_5045042518" description="Secretion system C-terminal sorting domain-containing protein" evidence="1">
    <location>
        <begin position="25"/>
        <end position="128"/>
    </location>
</feature>
<accession>A0ABP8LYI4</accession>
<reference evidence="3" key="1">
    <citation type="journal article" date="2019" name="Int. J. Syst. Evol. Microbiol.">
        <title>The Global Catalogue of Microorganisms (GCM) 10K type strain sequencing project: providing services to taxonomists for standard genome sequencing and annotation.</title>
        <authorList>
            <consortium name="The Broad Institute Genomics Platform"/>
            <consortium name="The Broad Institute Genome Sequencing Center for Infectious Disease"/>
            <person name="Wu L."/>
            <person name="Ma J."/>
        </authorList>
    </citation>
    <scope>NUCLEOTIDE SEQUENCE [LARGE SCALE GENOMIC DNA]</scope>
    <source>
        <strain evidence="3">JCM 31920</strain>
    </source>
</reference>
<dbReference type="Proteomes" id="UP001501508">
    <property type="component" value="Unassembled WGS sequence"/>
</dbReference>
<dbReference type="EMBL" id="BAABEY010000020">
    <property type="protein sequence ID" value="GAA4438791.1"/>
    <property type="molecule type" value="Genomic_DNA"/>
</dbReference>
<evidence type="ECO:0000256" key="1">
    <source>
        <dbReference type="SAM" id="SignalP"/>
    </source>
</evidence>
<name>A0ABP8LYI4_9BACT</name>